<dbReference type="EMBL" id="GGEC01042853">
    <property type="protein sequence ID" value="MBX23337.1"/>
    <property type="molecule type" value="Transcribed_RNA"/>
</dbReference>
<evidence type="ECO:0000256" key="1">
    <source>
        <dbReference type="SAM" id="MobiDB-lite"/>
    </source>
</evidence>
<feature type="compositionally biased region" description="Low complexity" evidence="1">
    <location>
        <begin position="13"/>
        <end position="22"/>
    </location>
</feature>
<name>A0A2P2LZD7_RHIMU</name>
<dbReference type="AlphaFoldDB" id="A0A2P2LZD7"/>
<keyword evidence="2" id="KW-0762">Sugar transport</keyword>
<organism evidence="2">
    <name type="scientific">Rhizophora mucronata</name>
    <name type="common">Asiatic mangrove</name>
    <dbReference type="NCBI Taxonomy" id="61149"/>
    <lineage>
        <taxon>Eukaryota</taxon>
        <taxon>Viridiplantae</taxon>
        <taxon>Streptophyta</taxon>
        <taxon>Embryophyta</taxon>
        <taxon>Tracheophyta</taxon>
        <taxon>Spermatophyta</taxon>
        <taxon>Magnoliopsida</taxon>
        <taxon>eudicotyledons</taxon>
        <taxon>Gunneridae</taxon>
        <taxon>Pentapetalae</taxon>
        <taxon>rosids</taxon>
        <taxon>fabids</taxon>
        <taxon>Malpighiales</taxon>
        <taxon>Rhizophoraceae</taxon>
        <taxon>Rhizophora</taxon>
    </lineage>
</organism>
<proteinExistence type="predicted"/>
<accession>A0A2P2LZD7</accession>
<keyword evidence="2" id="KW-0813">Transport</keyword>
<evidence type="ECO:0000313" key="2">
    <source>
        <dbReference type="EMBL" id="MBX23337.1"/>
    </source>
</evidence>
<reference evidence="2" key="1">
    <citation type="submission" date="2018-02" db="EMBL/GenBank/DDBJ databases">
        <title>Rhizophora mucronata_Transcriptome.</title>
        <authorList>
            <person name="Meera S.P."/>
            <person name="Sreeshan A."/>
            <person name="Augustine A."/>
        </authorList>
    </citation>
    <scope>NUCLEOTIDE SEQUENCE</scope>
    <source>
        <tissue evidence="2">Leaf</tissue>
    </source>
</reference>
<sequence length="82" mass="9202">MFDDNKNIELNTSPSPFLSSPPSRGFCSMQATLAKTFKTVVSINLNKFRCQNFRKDDTSILGGEELSQFLGVIFLLFPLYSS</sequence>
<feature type="region of interest" description="Disordered" evidence="1">
    <location>
        <begin position="1"/>
        <end position="22"/>
    </location>
</feature>
<protein>
    <submittedName>
        <fullName evidence="2">Putative plastidic glucose transporter 2</fullName>
    </submittedName>
</protein>